<dbReference type="InterPro" id="IPR033855">
    <property type="entry name" value="Protein_C"/>
</dbReference>
<dbReference type="PANTHER" id="PTHR42987:SF4">
    <property type="entry name" value="PROTEASE SOHB-RELATED"/>
    <property type="match status" value="1"/>
</dbReference>
<dbReference type="AlphaFoldDB" id="A0A418V160"/>
<dbReference type="SUPFAM" id="SSF52096">
    <property type="entry name" value="ClpP/crotonase"/>
    <property type="match status" value="1"/>
</dbReference>
<dbReference type="Gene3D" id="3.90.226.10">
    <property type="entry name" value="2-enoyl-CoA Hydratase, Chain A, domain 1"/>
    <property type="match status" value="1"/>
</dbReference>
<comment type="caution">
    <text evidence="3">The sequence shown here is derived from an EMBL/GenBank/DDBJ whole genome shotgun (WGS) entry which is preliminary data.</text>
</comment>
<name>A0A418V160_RHOPL</name>
<evidence type="ECO:0000256" key="1">
    <source>
        <dbReference type="ARBA" id="ARBA00008683"/>
    </source>
</evidence>
<evidence type="ECO:0000259" key="2">
    <source>
        <dbReference type="Pfam" id="PF01343"/>
    </source>
</evidence>
<sequence length="417" mass="42965">MTKAPETAADWPAELNEPLFMLDSRVGEIAKLFASRAEALAAAASASPRVAVTRYATAGATAVIPVRGSLVNWGDVDLSRYGATSFGHLAEALHAAASDGAVERIVLQINSPGGVVEGSDTVVDALRAARAAKPLVSHVDGLGASCGYLFAAQAHEIVITALSRLGSIGVYTGHIDYSGMMERLGLKVTHVASGQHKLDGSPYERLPDDVRAAMQDEVDDLRIGLVNDIAAGRGDRLTAAAALATEARMYRGRVNASGRSEAIDAGLADRISSLRDLLASTTRSYSPTKPPKGKSMDTISRADHDAAVAAARSEGASAERSRIAGVMALDEAKGREASALGLALAAGITADTAKSILAGLPKSSAPSLPAGRAQDAPGGLVLVQSASAPGELDQQRQMSEFERGRAIARGLNLGAKS</sequence>
<dbReference type="GO" id="GO:0006508">
    <property type="term" value="P:proteolysis"/>
    <property type="evidence" value="ECO:0007669"/>
    <property type="project" value="InterPro"/>
</dbReference>
<evidence type="ECO:0000313" key="3">
    <source>
        <dbReference type="EMBL" id="RJF69594.1"/>
    </source>
</evidence>
<protein>
    <submittedName>
        <fullName evidence="3">S49 family peptidase</fullName>
    </submittedName>
</protein>
<dbReference type="Proteomes" id="UP000285523">
    <property type="component" value="Unassembled WGS sequence"/>
</dbReference>
<dbReference type="InterPro" id="IPR002142">
    <property type="entry name" value="Peptidase_S49"/>
</dbReference>
<dbReference type="PANTHER" id="PTHR42987">
    <property type="entry name" value="PEPTIDASE S49"/>
    <property type="match status" value="1"/>
</dbReference>
<evidence type="ECO:0000313" key="4">
    <source>
        <dbReference type="Proteomes" id="UP000285523"/>
    </source>
</evidence>
<dbReference type="RefSeq" id="WP_119858285.1">
    <property type="nucleotide sequence ID" value="NZ_QYYD01000022.1"/>
</dbReference>
<proteinExistence type="inferred from homology"/>
<reference evidence="3 4" key="1">
    <citation type="submission" date="2018-09" db="EMBL/GenBank/DDBJ databases">
        <title>Draft genome sequence of Rhodopseudomonas palustris 2.1.18.</title>
        <authorList>
            <person name="Robertson S.L."/>
            <person name="Meyer T.E."/>
            <person name="Kyndt J.A."/>
        </authorList>
    </citation>
    <scope>NUCLEOTIDE SEQUENCE [LARGE SCALE GENOMIC DNA]</scope>
    <source>
        <strain evidence="3 4">2.1.18</strain>
    </source>
</reference>
<dbReference type="OrthoDB" id="266140at2"/>
<gene>
    <name evidence="3" type="ORF">D4Q52_19760</name>
</gene>
<dbReference type="GO" id="GO:0008233">
    <property type="term" value="F:peptidase activity"/>
    <property type="evidence" value="ECO:0007669"/>
    <property type="project" value="InterPro"/>
</dbReference>
<dbReference type="Pfam" id="PF01343">
    <property type="entry name" value="Peptidase_S49"/>
    <property type="match status" value="1"/>
</dbReference>
<feature type="domain" description="Peptidase S49" evidence="2">
    <location>
        <begin position="129"/>
        <end position="280"/>
    </location>
</feature>
<dbReference type="CDD" id="cd07022">
    <property type="entry name" value="S49_Sppa_36K_type"/>
    <property type="match status" value="1"/>
</dbReference>
<organism evidence="3 4">
    <name type="scientific">Rhodopseudomonas palustris</name>
    <dbReference type="NCBI Taxonomy" id="1076"/>
    <lineage>
        <taxon>Bacteria</taxon>
        <taxon>Pseudomonadati</taxon>
        <taxon>Pseudomonadota</taxon>
        <taxon>Alphaproteobacteria</taxon>
        <taxon>Hyphomicrobiales</taxon>
        <taxon>Nitrobacteraceae</taxon>
        <taxon>Rhodopseudomonas</taxon>
    </lineage>
</organism>
<comment type="similarity">
    <text evidence="1">Belongs to the peptidase S49 family.</text>
</comment>
<dbReference type="EMBL" id="QYYD01000022">
    <property type="protein sequence ID" value="RJF69594.1"/>
    <property type="molecule type" value="Genomic_DNA"/>
</dbReference>
<dbReference type="InterPro" id="IPR029045">
    <property type="entry name" value="ClpP/crotonase-like_dom_sf"/>
</dbReference>
<accession>A0A418V160</accession>